<evidence type="ECO:0000313" key="6">
    <source>
        <dbReference type="Proteomes" id="UP000521943"/>
    </source>
</evidence>
<comment type="caution">
    <text evidence="5">The sequence shown here is derived from an EMBL/GenBank/DDBJ whole genome shotgun (WGS) entry which is preliminary data.</text>
</comment>
<protein>
    <recommendedName>
        <fullName evidence="4">CCHC-type domain-containing protein</fullName>
    </recommendedName>
</protein>
<dbReference type="InterPro" id="IPR001878">
    <property type="entry name" value="Znf_CCHC"/>
</dbReference>
<keyword evidence="6" id="KW-1185">Reference proteome</keyword>
<dbReference type="Proteomes" id="UP000521943">
    <property type="component" value="Unassembled WGS sequence"/>
</dbReference>
<evidence type="ECO:0000313" key="5">
    <source>
        <dbReference type="EMBL" id="KAF6744194.1"/>
    </source>
</evidence>
<dbReference type="PROSITE" id="PS50158">
    <property type="entry name" value="ZF_CCHC"/>
    <property type="match status" value="1"/>
</dbReference>
<keyword evidence="2" id="KW-0862">Zinc</keyword>
<keyword evidence="1" id="KW-0507">mRNA processing</keyword>
<keyword evidence="2" id="KW-0479">Metal-binding</keyword>
<reference evidence="5 6" key="1">
    <citation type="submission" date="2020-07" db="EMBL/GenBank/DDBJ databases">
        <title>Comparative genomics of pyrophilous fungi reveals a link between fire events and developmental genes.</title>
        <authorList>
            <consortium name="DOE Joint Genome Institute"/>
            <person name="Steindorff A.S."/>
            <person name="Carver A."/>
            <person name="Calhoun S."/>
            <person name="Stillman K."/>
            <person name="Liu H."/>
            <person name="Lipzen A."/>
            <person name="Pangilinan J."/>
            <person name="Labutti K."/>
            <person name="Bruns T.D."/>
            <person name="Grigoriev I.V."/>
        </authorList>
    </citation>
    <scope>NUCLEOTIDE SEQUENCE [LARGE SCALE GENOMIC DNA]</scope>
    <source>
        <strain evidence="5 6">CBS 144469</strain>
    </source>
</reference>
<evidence type="ECO:0000256" key="3">
    <source>
        <dbReference type="SAM" id="MobiDB-lite"/>
    </source>
</evidence>
<dbReference type="GO" id="GO:0003676">
    <property type="term" value="F:nucleic acid binding"/>
    <property type="evidence" value="ECO:0007669"/>
    <property type="project" value="InterPro"/>
</dbReference>
<evidence type="ECO:0000256" key="1">
    <source>
        <dbReference type="ARBA" id="ARBA00022664"/>
    </source>
</evidence>
<evidence type="ECO:0000256" key="2">
    <source>
        <dbReference type="PROSITE-ProRule" id="PRU00047"/>
    </source>
</evidence>
<dbReference type="OrthoDB" id="9445845at2759"/>
<dbReference type="InterPro" id="IPR036875">
    <property type="entry name" value="Znf_CCHC_sf"/>
</dbReference>
<dbReference type="Gene3D" id="4.10.60.10">
    <property type="entry name" value="Zinc finger, CCHC-type"/>
    <property type="match status" value="1"/>
</dbReference>
<dbReference type="AlphaFoldDB" id="A0A8H6HC35"/>
<keyword evidence="2" id="KW-0863">Zinc-finger</keyword>
<dbReference type="SUPFAM" id="SSF57756">
    <property type="entry name" value="Retrovirus zinc finger-like domains"/>
    <property type="match status" value="1"/>
</dbReference>
<accession>A0A8H6HC35</accession>
<dbReference type="Pfam" id="PF00098">
    <property type="entry name" value="zf-CCHC"/>
    <property type="match status" value="1"/>
</dbReference>
<feature type="compositionally biased region" description="Polar residues" evidence="3">
    <location>
        <begin position="276"/>
        <end position="297"/>
    </location>
</feature>
<evidence type="ECO:0000259" key="4">
    <source>
        <dbReference type="PROSITE" id="PS50158"/>
    </source>
</evidence>
<feature type="domain" description="CCHC-type" evidence="4">
    <location>
        <begin position="328"/>
        <end position="343"/>
    </location>
</feature>
<organism evidence="5 6">
    <name type="scientific">Ephemerocybe angulata</name>
    <dbReference type="NCBI Taxonomy" id="980116"/>
    <lineage>
        <taxon>Eukaryota</taxon>
        <taxon>Fungi</taxon>
        <taxon>Dikarya</taxon>
        <taxon>Basidiomycota</taxon>
        <taxon>Agaricomycotina</taxon>
        <taxon>Agaricomycetes</taxon>
        <taxon>Agaricomycetidae</taxon>
        <taxon>Agaricales</taxon>
        <taxon>Agaricineae</taxon>
        <taxon>Psathyrellaceae</taxon>
        <taxon>Ephemerocybe</taxon>
    </lineage>
</organism>
<dbReference type="GO" id="GO:0006397">
    <property type="term" value="P:mRNA processing"/>
    <property type="evidence" value="ECO:0007669"/>
    <property type="project" value="UniProtKB-KW"/>
</dbReference>
<proteinExistence type="predicted"/>
<feature type="region of interest" description="Disordered" evidence="3">
    <location>
        <begin position="266"/>
        <end position="301"/>
    </location>
</feature>
<name>A0A8H6HC35_9AGAR</name>
<dbReference type="EMBL" id="JACGCI010000125">
    <property type="protein sequence ID" value="KAF6744194.1"/>
    <property type="molecule type" value="Genomic_DNA"/>
</dbReference>
<dbReference type="GO" id="GO:0008270">
    <property type="term" value="F:zinc ion binding"/>
    <property type="evidence" value="ECO:0007669"/>
    <property type="project" value="UniProtKB-KW"/>
</dbReference>
<sequence length="390" mass="43837">MDQASGTEKLLVSLFQQMQKDKEEERKDREADRAEREEYRTHLAELMDRLHQTPAAPPNPMQPPPAPVFNVSCDARAPPWAFELKQFSGKPEDAQSHLAVCELAFDAEARLLTDRQKILLSLKYCSEGSAKLWYDQCIAALTSGAWLGRTWEEYKVQFIVTFGDQYLKDEARRQMELEVKGLDESAAAFFLRYDNLRVKAGMASPIYDVASIEAVRHRLPRKLVRKIGAEVTSYEIFRQRVINEDNERREGERADAHYDARTNITKDAPPHITKASWRSNNPPAVRASNSTSTGTFRTATPALPAPTVPLALPAPNAVSSTAEFTGICYKCGERGHRRPECPNPPKSGKIAVVLERVAEVLGKGGRDDYAEELIRAMNEMTEEDFGRGEL</sequence>
<feature type="region of interest" description="Disordered" evidence="3">
    <location>
        <begin position="1"/>
        <end position="37"/>
    </location>
</feature>
<gene>
    <name evidence="5" type="ORF">DFP72DRAFT_1078901</name>
</gene>
<dbReference type="SMART" id="SM00343">
    <property type="entry name" value="ZnF_C2HC"/>
    <property type="match status" value="1"/>
</dbReference>
<feature type="compositionally biased region" description="Basic and acidic residues" evidence="3">
    <location>
        <begin position="19"/>
        <end position="37"/>
    </location>
</feature>